<name>A0A2W1JPP8_9CYAN</name>
<evidence type="ECO:0008006" key="4">
    <source>
        <dbReference type="Google" id="ProtNLM"/>
    </source>
</evidence>
<dbReference type="SUPFAM" id="SSF117782">
    <property type="entry name" value="YbjQ-like"/>
    <property type="match status" value="1"/>
</dbReference>
<evidence type="ECO:0000256" key="1">
    <source>
        <dbReference type="ARBA" id="ARBA00010751"/>
    </source>
</evidence>
<protein>
    <recommendedName>
        <fullName evidence="4">YbjQ family protein</fullName>
    </recommendedName>
</protein>
<evidence type="ECO:0000313" key="2">
    <source>
        <dbReference type="EMBL" id="PZD72862.1"/>
    </source>
</evidence>
<dbReference type="AlphaFoldDB" id="A0A2W1JPP8"/>
<proteinExistence type="inferred from homology"/>
<dbReference type="Pfam" id="PF01906">
    <property type="entry name" value="YbjQ_1"/>
    <property type="match status" value="1"/>
</dbReference>
<comment type="caution">
    <text evidence="2">The sequence shown here is derived from an EMBL/GenBank/DDBJ whole genome shotgun (WGS) entry which is preliminary data.</text>
</comment>
<dbReference type="EMBL" id="PQWO01000008">
    <property type="protein sequence ID" value="PZD72862.1"/>
    <property type="molecule type" value="Genomic_DNA"/>
</dbReference>
<dbReference type="Gene3D" id="3.30.110.70">
    <property type="entry name" value="Hypothetical protein apc22750. Chain B"/>
    <property type="match status" value="1"/>
</dbReference>
<accession>A0A2W1JPP8</accession>
<dbReference type="RefSeq" id="WP_110986765.1">
    <property type="nucleotide sequence ID" value="NZ_CAWNWM010000008.1"/>
</dbReference>
<dbReference type="PANTHER" id="PTHR34068">
    <property type="entry name" value="UPF0145 PROTEIN YBJQ"/>
    <property type="match status" value="1"/>
</dbReference>
<dbReference type="PANTHER" id="PTHR34068:SF2">
    <property type="entry name" value="UPF0145 PROTEIN SCO3412"/>
    <property type="match status" value="1"/>
</dbReference>
<reference evidence="2 3" key="1">
    <citation type="journal article" date="2018" name="Sci. Rep.">
        <title>A novel species of the marine cyanobacterium Acaryochloris with a unique pigment content and lifestyle.</title>
        <authorList>
            <person name="Partensky F."/>
            <person name="Six C."/>
            <person name="Ratin M."/>
            <person name="Garczarek L."/>
            <person name="Vaulot D."/>
            <person name="Probert I."/>
            <person name="Calteau A."/>
            <person name="Gourvil P."/>
            <person name="Marie D."/>
            <person name="Grebert T."/>
            <person name="Bouchier C."/>
            <person name="Le Panse S."/>
            <person name="Gachenot M."/>
            <person name="Rodriguez F."/>
            <person name="Garrido J.L."/>
        </authorList>
    </citation>
    <scope>NUCLEOTIDE SEQUENCE [LARGE SCALE GENOMIC DNA]</scope>
    <source>
        <strain evidence="2 3">RCC1774</strain>
    </source>
</reference>
<comment type="similarity">
    <text evidence="1">Belongs to the UPF0145 family.</text>
</comment>
<keyword evidence="3" id="KW-1185">Reference proteome</keyword>
<sequence>MELFVFLGLLALGYLAGNAVEQKHYASIKERERRTVSVPVYNMGAKQPLPEAEGAQLFVGSVVISSDYFKAFLASLSKLVGGQIFAYESLLDRGRREALLRMKEDAIRWGAKKVINVRLETATIGSRSGDSGILSIEIVAYGTGLR</sequence>
<gene>
    <name evidence="2" type="ORF">C1752_03326</name>
</gene>
<dbReference type="Proteomes" id="UP000248857">
    <property type="component" value="Unassembled WGS sequence"/>
</dbReference>
<dbReference type="InterPro" id="IPR035439">
    <property type="entry name" value="UPF0145_dom_sf"/>
</dbReference>
<organism evidence="2 3">
    <name type="scientific">Acaryochloris thomasi RCC1774</name>
    <dbReference type="NCBI Taxonomy" id="1764569"/>
    <lineage>
        <taxon>Bacteria</taxon>
        <taxon>Bacillati</taxon>
        <taxon>Cyanobacteriota</taxon>
        <taxon>Cyanophyceae</taxon>
        <taxon>Acaryochloridales</taxon>
        <taxon>Acaryochloridaceae</taxon>
        <taxon>Acaryochloris</taxon>
        <taxon>Acaryochloris thomasi</taxon>
    </lineage>
</organism>
<dbReference type="OrthoDB" id="530049at2"/>
<evidence type="ECO:0000313" key="3">
    <source>
        <dbReference type="Proteomes" id="UP000248857"/>
    </source>
</evidence>
<dbReference type="InterPro" id="IPR002765">
    <property type="entry name" value="UPF0145_YbjQ-like"/>
</dbReference>